<dbReference type="PROSITE" id="PS01180">
    <property type="entry name" value="CUB"/>
    <property type="match status" value="1"/>
</dbReference>
<feature type="signal peptide" evidence="4">
    <location>
        <begin position="1"/>
        <end position="27"/>
    </location>
</feature>
<comment type="caution">
    <text evidence="2">Lacks conserved residue(s) required for the propagation of feature annotation.</text>
</comment>
<sequence>MTGRMQTAAISCFLPLLVSVFVDIVWGQANGQLQDYCFPESFNATCSGTGRVILMQSARYGRMKTGRCLSTDYRIGCGADVLTELDRSCSGRHHCEVKIPDKRLHSIQPCEKDMFAYLEAAYICLPVETGYSTGCSSNDGIVLTRQSGYLASVVARDLHIGTRRCPWVIRVSPWQRVNLTLLDFGVSLTYSTDRNVCRVYAKVRETGIASDVTICGGRERERAVYLSEGSRVEIRIVHFNAEKNPAHFILKYEVVGCVDPDIPTGATMSRTLDKAVVTCNETEERWHIVCHGKQWIGELGSCSLANSEMAGFKSHSTIFPFGLLVAVVAGILLGAFLGFLFLAAVILCHRRQTRSSRARLSREPQYTPCAQHAQRPVYIEAELNETEDISFDIVGGHGGGGGTGYDRKSSSDKYGVAMPVTAQARYPVQYPGTELVFLNSDTNSYERPSFKRMDKCKSPQYKTAVIPCYYEAGQSIPDIVADNIIESGV</sequence>
<dbReference type="CDD" id="cd22823">
    <property type="entry name" value="Gal_Rha_Lectin"/>
    <property type="match status" value="1"/>
</dbReference>
<accession>A0AAD9PAM1</accession>
<evidence type="ECO:0000313" key="7">
    <source>
        <dbReference type="Proteomes" id="UP001209878"/>
    </source>
</evidence>
<keyword evidence="3" id="KW-0472">Membrane</keyword>
<feature type="domain" description="CUB" evidence="5">
    <location>
        <begin position="135"/>
        <end position="255"/>
    </location>
</feature>
<gene>
    <name evidence="6" type="ORF">NP493_62g04007</name>
</gene>
<dbReference type="InterPro" id="IPR043159">
    <property type="entry name" value="Lectin_gal-bd_sf"/>
</dbReference>
<dbReference type="PANTHER" id="PTHR46780">
    <property type="entry name" value="PROTEIN EVA-1"/>
    <property type="match status" value="1"/>
</dbReference>
<dbReference type="Proteomes" id="UP001209878">
    <property type="component" value="Unassembled WGS sequence"/>
</dbReference>
<dbReference type="InterPro" id="IPR000859">
    <property type="entry name" value="CUB_dom"/>
</dbReference>
<name>A0AAD9PAM1_RIDPI</name>
<keyword evidence="3" id="KW-1133">Transmembrane helix</keyword>
<keyword evidence="4" id="KW-0732">Signal</keyword>
<dbReference type="Gene3D" id="2.60.120.290">
    <property type="entry name" value="Spermadhesin, CUB domain"/>
    <property type="match status" value="1"/>
</dbReference>
<comment type="caution">
    <text evidence="6">The sequence shown here is derived from an EMBL/GenBank/DDBJ whole genome shotgun (WGS) entry which is preliminary data.</text>
</comment>
<keyword evidence="3" id="KW-0812">Transmembrane</keyword>
<evidence type="ECO:0000313" key="6">
    <source>
        <dbReference type="EMBL" id="KAK2191031.1"/>
    </source>
</evidence>
<feature type="chain" id="PRO_5042070803" description="CUB domain-containing protein" evidence="4">
    <location>
        <begin position="28"/>
        <end position="489"/>
    </location>
</feature>
<evidence type="ECO:0000256" key="1">
    <source>
        <dbReference type="ARBA" id="ARBA00023157"/>
    </source>
</evidence>
<proteinExistence type="predicted"/>
<dbReference type="InterPro" id="IPR000922">
    <property type="entry name" value="Lectin_gal-bd_dom"/>
</dbReference>
<evidence type="ECO:0000256" key="3">
    <source>
        <dbReference type="SAM" id="Phobius"/>
    </source>
</evidence>
<dbReference type="GO" id="GO:0030246">
    <property type="term" value="F:carbohydrate binding"/>
    <property type="evidence" value="ECO:0007669"/>
    <property type="project" value="InterPro"/>
</dbReference>
<dbReference type="EMBL" id="JAODUO010000062">
    <property type="protein sequence ID" value="KAK2191031.1"/>
    <property type="molecule type" value="Genomic_DNA"/>
</dbReference>
<feature type="transmembrane region" description="Helical" evidence="3">
    <location>
        <begin position="318"/>
        <end position="347"/>
    </location>
</feature>
<keyword evidence="7" id="KW-1185">Reference proteome</keyword>
<reference evidence="6" key="1">
    <citation type="journal article" date="2023" name="Mol. Biol. Evol.">
        <title>Third-Generation Sequencing Reveals the Adaptive Role of the Epigenome in Three Deep-Sea Polychaetes.</title>
        <authorList>
            <person name="Perez M."/>
            <person name="Aroh O."/>
            <person name="Sun Y."/>
            <person name="Lan Y."/>
            <person name="Juniper S.K."/>
            <person name="Young C.R."/>
            <person name="Angers B."/>
            <person name="Qian P.Y."/>
        </authorList>
    </citation>
    <scope>NUCLEOTIDE SEQUENCE</scope>
    <source>
        <strain evidence="6">R07B-5</strain>
    </source>
</reference>
<evidence type="ECO:0000256" key="4">
    <source>
        <dbReference type="SAM" id="SignalP"/>
    </source>
</evidence>
<dbReference type="Pfam" id="PF02140">
    <property type="entry name" value="SUEL_Lectin"/>
    <property type="match status" value="1"/>
</dbReference>
<protein>
    <recommendedName>
        <fullName evidence="5">CUB domain-containing protein</fullName>
    </recommendedName>
</protein>
<evidence type="ECO:0000256" key="2">
    <source>
        <dbReference type="PROSITE-ProRule" id="PRU00059"/>
    </source>
</evidence>
<organism evidence="6 7">
    <name type="scientific">Ridgeia piscesae</name>
    <name type="common">Tubeworm</name>
    <dbReference type="NCBI Taxonomy" id="27915"/>
    <lineage>
        <taxon>Eukaryota</taxon>
        <taxon>Metazoa</taxon>
        <taxon>Spiralia</taxon>
        <taxon>Lophotrochozoa</taxon>
        <taxon>Annelida</taxon>
        <taxon>Polychaeta</taxon>
        <taxon>Sedentaria</taxon>
        <taxon>Canalipalpata</taxon>
        <taxon>Sabellida</taxon>
        <taxon>Siboglinidae</taxon>
        <taxon>Ridgeia</taxon>
    </lineage>
</organism>
<evidence type="ECO:0000259" key="5">
    <source>
        <dbReference type="PROSITE" id="PS01180"/>
    </source>
</evidence>
<dbReference type="AlphaFoldDB" id="A0AAD9PAM1"/>
<dbReference type="SUPFAM" id="SSF49854">
    <property type="entry name" value="Spermadhesin, CUB domain"/>
    <property type="match status" value="1"/>
</dbReference>
<dbReference type="InterPro" id="IPR035914">
    <property type="entry name" value="Sperma_CUB_dom_sf"/>
</dbReference>
<dbReference type="Gene3D" id="2.60.120.740">
    <property type="match status" value="1"/>
</dbReference>
<keyword evidence="1" id="KW-1015">Disulfide bond</keyword>